<name>A0AAD8X1B8_LOLMU</name>
<keyword evidence="4" id="KW-0812">Transmembrane</keyword>
<keyword evidence="3" id="KW-1003">Cell membrane</keyword>
<dbReference type="Proteomes" id="UP001231189">
    <property type="component" value="Unassembled WGS sequence"/>
</dbReference>
<evidence type="ECO:0000313" key="9">
    <source>
        <dbReference type="Proteomes" id="UP001231189"/>
    </source>
</evidence>
<protein>
    <submittedName>
        <fullName evidence="8">Uncharacterized protein</fullName>
    </submittedName>
</protein>
<evidence type="ECO:0000256" key="3">
    <source>
        <dbReference type="ARBA" id="ARBA00022475"/>
    </source>
</evidence>
<accession>A0AAD8X1B8</accession>
<keyword evidence="5" id="KW-1133">Transmembrane helix</keyword>
<dbReference type="InterPro" id="IPR051525">
    <property type="entry name" value="DVL_RTFL_regulatory"/>
</dbReference>
<dbReference type="GO" id="GO:0048367">
    <property type="term" value="P:shoot system development"/>
    <property type="evidence" value="ECO:0007669"/>
    <property type="project" value="UniProtKB-ARBA"/>
</dbReference>
<dbReference type="GO" id="GO:0008285">
    <property type="term" value="P:negative regulation of cell population proliferation"/>
    <property type="evidence" value="ECO:0007669"/>
    <property type="project" value="InterPro"/>
</dbReference>
<proteinExistence type="inferred from homology"/>
<dbReference type="InterPro" id="IPR012552">
    <property type="entry name" value="DVL"/>
</dbReference>
<evidence type="ECO:0000256" key="4">
    <source>
        <dbReference type="ARBA" id="ARBA00022692"/>
    </source>
</evidence>
<sequence>MHTRISTPRPLARARLCRSKQMATNKTMFSYFRVSGSPAKISGGASAVLARRQQRTDASRRRGALEAPAARLLLSVAAATTRGKKRRDSHHTALLICSCSSIRLYKSISSVYFPIHRPGLERRRRRSMERPRMSTGDIPGGGGAPLLVRSYSAGSSTGGGVNNQREQTEGWEQRVGRLRRKAAEQRTRFYIVRRCLHMLLCWRDDTKH</sequence>
<evidence type="ECO:0000256" key="7">
    <source>
        <dbReference type="ARBA" id="ARBA00024340"/>
    </source>
</evidence>
<evidence type="ECO:0000256" key="2">
    <source>
        <dbReference type="ARBA" id="ARBA00022473"/>
    </source>
</evidence>
<keyword evidence="6" id="KW-0472">Membrane</keyword>
<reference evidence="8" key="1">
    <citation type="submission" date="2023-07" db="EMBL/GenBank/DDBJ databases">
        <title>A chromosome-level genome assembly of Lolium multiflorum.</title>
        <authorList>
            <person name="Chen Y."/>
            <person name="Copetti D."/>
            <person name="Kolliker R."/>
            <person name="Studer B."/>
        </authorList>
    </citation>
    <scope>NUCLEOTIDE SEQUENCE</scope>
    <source>
        <strain evidence="8">02402/16</strain>
        <tissue evidence="8">Leaf</tissue>
    </source>
</reference>
<comment type="caution">
    <text evidence="8">The sequence shown here is derived from an EMBL/GenBank/DDBJ whole genome shotgun (WGS) entry which is preliminary data.</text>
</comment>
<comment type="similarity">
    <text evidence="7">Belongs to the DVL/RTFL small polypeptides family.</text>
</comment>
<evidence type="ECO:0000256" key="5">
    <source>
        <dbReference type="ARBA" id="ARBA00022989"/>
    </source>
</evidence>
<dbReference type="EMBL" id="JAUUTY010000001">
    <property type="protein sequence ID" value="KAK1692150.1"/>
    <property type="molecule type" value="Genomic_DNA"/>
</dbReference>
<keyword evidence="9" id="KW-1185">Reference proteome</keyword>
<gene>
    <name evidence="8" type="ORF">QYE76_008847</name>
</gene>
<organism evidence="8 9">
    <name type="scientific">Lolium multiflorum</name>
    <name type="common">Italian ryegrass</name>
    <name type="synonym">Lolium perenne subsp. multiflorum</name>
    <dbReference type="NCBI Taxonomy" id="4521"/>
    <lineage>
        <taxon>Eukaryota</taxon>
        <taxon>Viridiplantae</taxon>
        <taxon>Streptophyta</taxon>
        <taxon>Embryophyta</taxon>
        <taxon>Tracheophyta</taxon>
        <taxon>Spermatophyta</taxon>
        <taxon>Magnoliopsida</taxon>
        <taxon>Liliopsida</taxon>
        <taxon>Poales</taxon>
        <taxon>Poaceae</taxon>
        <taxon>BOP clade</taxon>
        <taxon>Pooideae</taxon>
        <taxon>Poodae</taxon>
        <taxon>Poeae</taxon>
        <taxon>Poeae Chloroplast Group 2 (Poeae type)</taxon>
        <taxon>Loliodinae</taxon>
        <taxon>Loliinae</taxon>
        <taxon>Lolium</taxon>
    </lineage>
</organism>
<dbReference type="Pfam" id="PF08137">
    <property type="entry name" value="DVL"/>
    <property type="match status" value="1"/>
</dbReference>
<evidence type="ECO:0000313" key="8">
    <source>
        <dbReference type="EMBL" id="KAK1692150.1"/>
    </source>
</evidence>
<evidence type="ECO:0000256" key="6">
    <source>
        <dbReference type="ARBA" id="ARBA00023136"/>
    </source>
</evidence>
<dbReference type="PANTHER" id="PTHR33102">
    <property type="entry name" value="DVL19-RELATED-RELATED"/>
    <property type="match status" value="1"/>
</dbReference>
<keyword evidence="2" id="KW-0217">Developmental protein</keyword>
<evidence type="ECO:0000256" key="1">
    <source>
        <dbReference type="ARBA" id="ARBA00004162"/>
    </source>
</evidence>
<dbReference type="GO" id="GO:0005886">
    <property type="term" value="C:plasma membrane"/>
    <property type="evidence" value="ECO:0007669"/>
    <property type="project" value="UniProtKB-SubCell"/>
</dbReference>
<dbReference type="AlphaFoldDB" id="A0AAD8X1B8"/>
<comment type="subcellular location">
    <subcellularLocation>
        <location evidence="1">Cell membrane</location>
        <topology evidence="1">Single-pass membrane protein</topology>
    </subcellularLocation>
</comment>